<reference evidence="1 2" key="1">
    <citation type="journal article" date="2019" name="Sci. Rep.">
        <title>A high-quality genome of Eragrostis curvula grass provides insights into Poaceae evolution and supports new strategies to enhance forage quality.</title>
        <authorList>
            <person name="Carballo J."/>
            <person name="Santos B.A.C.M."/>
            <person name="Zappacosta D."/>
            <person name="Garbus I."/>
            <person name="Selva J.P."/>
            <person name="Gallo C.A."/>
            <person name="Diaz A."/>
            <person name="Albertini E."/>
            <person name="Caccamo M."/>
            <person name="Echenique V."/>
        </authorList>
    </citation>
    <scope>NUCLEOTIDE SEQUENCE [LARGE SCALE GENOMIC DNA]</scope>
    <source>
        <strain evidence="2">cv. Victoria</strain>
        <tissue evidence="1">Leaf</tissue>
    </source>
</reference>
<accession>A0A5J9V919</accession>
<dbReference type="Gramene" id="TVU31380">
    <property type="protein sequence ID" value="TVU31380"/>
    <property type="gene ID" value="EJB05_23063"/>
</dbReference>
<proteinExistence type="predicted"/>
<dbReference type="Proteomes" id="UP000324897">
    <property type="component" value="Chromosome 1"/>
</dbReference>
<dbReference type="OrthoDB" id="593438at2759"/>
<comment type="caution">
    <text evidence="1">The sequence shown here is derived from an EMBL/GenBank/DDBJ whole genome shotgun (WGS) entry which is preliminary data.</text>
</comment>
<dbReference type="EMBL" id="RWGY01000011">
    <property type="protein sequence ID" value="TVU31380.1"/>
    <property type="molecule type" value="Genomic_DNA"/>
</dbReference>
<name>A0A5J9V919_9POAL</name>
<evidence type="ECO:0000313" key="1">
    <source>
        <dbReference type="EMBL" id="TVU31380.1"/>
    </source>
</evidence>
<dbReference type="InterPro" id="IPR027417">
    <property type="entry name" value="P-loop_NTPase"/>
</dbReference>
<dbReference type="PANTHER" id="PTHR33377">
    <property type="entry name" value="OS10G0134700 PROTEIN-RELATED"/>
    <property type="match status" value="1"/>
</dbReference>
<evidence type="ECO:0008006" key="3">
    <source>
        <dbReference type="Google" id="ProtNLM"/>
    </source>
</evidence>
<organism evidence="1 2">
    <name type="scientific">Eragrostis curvula</name>
    <name type="common">weeping love grass</name>
    <dbReference type="NCBI Taxonomy" id="38414"/>
    <lineage>
        <taxon>Eukaryota</taxon>
        <taxon>Viridiplantae</taxon>
        <taxon>Streptophyta</taxon>
        <taxon>Embryophyta</taxon>
        <taxon>Tracheophyta</taxon>
        <taxon>Spermatophyta</taxon>
        <taxon>Magnoliopsida</taxon>
        <taxon>Liliopsida</taxon>
        <taxon>Poales</taxon>
        <taxon>Poaceae</taxon>
        <taxon>PACMAD clade</taxon>
        <taxon>Chloridoideae</taxon>
        <taxon>Eragrostideae</taxon>
        <taxon>Eragrostidinae</taxon>
        <taxon>Eragrostis</taxon>
    </lineage>
</organism>
<sequence length="579" mass="65367">MTETNLVKKSENISSLHYIESGNSASKFRLTSFPLPPKILQKKLMDLAISSVASDLASRFISFLINKFSAGSSCSEEIVQRLHHLLLRVQMVVEEADGRYITNGAMLLQLKLLEEAMYGGYYALHNFKYRHIKGAAEEVSEGSCSLYFTTPLKRFQRSGSFSANYDKDHKIESALVNLEAAVYSMTEFVILLGRCERMSRRPYDTYLYMETFMFGRHAEKQQAINILLQHSLPNNNAPIVLPIIGGRLIGKKTLVAHVCNDERVRAHFSIVLHLNSDNFLGVDPALYTTGRTLVIVEFTSDVRDEDWTKFYSSVGQMGRESKVILITRIESLSRFGTVKPICLNNMSFEEYSYLFRVLAFGSTNMDDHPHLASMADEFPMLLRGSLVSVYAFADALRKNMNARFWLSVLERARAVVESNLSVFGEHPKLLLERDRPTDITRFVSPSSAPLCLMPPRCEADATERPLPTVTFRELIVDPRVLPSGDFDLVTWESRIAPYTKYVHFVPAACVEKHPATLPTSRKRPAVFLSAHTTASERRHTSKVAQGHGPCCIGMEKWVKKFNGGSFCCSGLWRQISDKI</sequence>
<dbReference type="SUPFAM" id="SSF52540">
    <property type="entry name" value="P-loop containing nucleoside triphosphate hydrolases"/>
    <property type="match status" value="1"/>
</dbReference>
<feature type="non-terminal residue" evidence="1">
    <location>
        <position position="1"/>
    </location>
</feature>
<dbReference type="AlphaFoldDB" id="A0A5J9V919"/>
<dbReference type="PANTHER" id="PTHR33377:SF62">
    <property type="entry name" value="OS10G0133166 PROTEIN"/>
    <property type="match status" value="1"/>
</dbReference>
<protein>
    <recommendedName>
        <fullName evidence="3">Rx N-terminal domain-containing protein</fullName>
    </recommendedName>
</protein>
<keyword evidence="2" id="KW-1185">Reference proteome</keyword>
<evidence type="ECO:0000313" key="2">
    <source>
        <dbReference type="Proteomes" id="UP000324897"/>
    </source>
</evidence>
<gene>
    <name evidence="1" type="ORF">EJB05_23063</name>
</gene>